<feature type="compositionally biased region" description="Low complexity" evidence="3">
    <location>
        <begin position="1412"/>
        <end position="1421"/>
    </location>
</feature>
<dbReference type="Pfam" id="PF13921">
    <property type="entry name" value="Myb_DNA-bind_6"/>
    <property type="match status" value="1"/>
</dbReference>
<feature type="compositionally biased region" description="Polar residues" evidence="3">
    <location>
        <begin position="1597"/>
        <end position="1614"/>
    </location>
</feature>
<feature type="domain" description="Myb-like" evidence="4">
    <location>
        <begin position="932"/>
        <end position="985"/>
    </location>
</feature>
<dbReference type="PANTHER" id="PTHR46774:SF3">
    <property type="entry name" value="CHROMATIN MODIFICATION-RELATED PROTEIN EAF1 A-RELATED"/>
    <property type="match status" value="1"/>
</dbReference>
<comment type="similarity">
    <text evidence="1">Belongs to the EAF1 family.</text>
</comment>
<feature type="compositionally biased region" description="Polar residues" evidence="3">
    <location>
        <begin position="1358"/>
        <end position="1370"/>
    </location>
</feature>
<dbReference type="GO" id="GO:0006325">
    <property type="term" value="P:chromatin organization"/>
    <property type="evidence" value="ECO:0007669"/>
    <property type="project" value="UniProtKB-KW"/>
</dbReference>
<keyword evidence="7" id="KW-1185">Reference proteome</keyword>
<gene>
    <name evidence="6" type="ORF">LUZ62_060186</name>
</gene>
<feature type="region of interest" description="Disordered" evidence="3">
    <location>
        <begin position="802"/>
        <end position="867"/>
    </location>
</feature>
<dbReference type="Gene3D" id="1.10.10.60">
    <property type="entry name" value="Homeodomain-like"/>
    <property type="match status" value="1"/>
</dbReference>
<feature type="compositionally biased region" description="Low complexity" evidence="3">
    <location>
        <begin position="1142"/>
        <end position="1159"/>
    </location>
</feature>
<dbReference type="PANTHER" id="PTHR46774">
    <property type="entry name" value="CHROMATIN MODIFICATION-RELATED PROTEIN EAF1 A-RELATED"/>
    <property type="match status" value="1"/>
</dbReference>
<sequence>MGGMVDCGVGLDSKTSPRRAAIEKAQEELRLEYDVREERRRELEFLEKGGNPLDFKFGNVASLSVQSTSLNVTSEAKGSFALAPSPHGDSVESSGPNMADNLLLLEGDNSNPASGPEKSSNVQHRHGYGSNSREQEEPGILRFARRNRSRPSNNAVRPALLPSKDPAKPFMNEALKTVQPKEEKGREKDDCKPVSAVSNSKPGSPQKDEITLGIVQTEEAATDNEAGPMQMDANVGVEEVETHVDARDEEAETHAVAKSAEQADAPTGSVEREKEVVNMDLDIRNVTIARCNDEISDPTSVLNEDNTDSKEMPTCYITSDNGLVGDGGIDTAVEAHVEELCSNMVQRDPTNSLAVQNKDEGEGTRLETPSNNEITVEAESKGDDTCTAEPDIGALAGVPPHSVSEIAAAAPTAEDVKVAQKEREDEILEKAHIIEVNLKKAGEMPSSRLALEKRRKCQWDFVLEEMAWMANDFMQERSWKIVAASQVCRWIVNEGLEKFEEVNLHKHQARMARTVAKAVMNFWHSVDAERNQVKSSSKEDSNSRQDLPSINAYVSRVLDYNSVLVGPILAEAPTTPDRPSDKGVLLLLEQLPEESLFYNVPPGALQAYRESIEFQFAQYKKTSITAHHDDCETSNSVADLSRENAYEEDEVQTGTYAYEEGFSPKLSKKRKHPDPNHRKAYASRLHETGVQAILQEPYPDTKPPVQTQVLSNGKRPLHSPNIVIIPAKKVRTQVPGRKPGPHFSGAMAAGLHTGIKMDASSDTNSYQEEGASVRHCDSFGRRNVEVESPVARGLPYDELAAKSKKKKAKYSEPLYSSVGSGKNSLFEHRSHGDASRQHDQKDHLKNRNVSHQIDNGNNVIYGQHGPRKLKISPSQQEGLGLTGGAMVSTGPSHNGSNSKQLIKIVNSGRDRGVAVRKGKGAKLTASHSGPGSPWSSFEDQALVVLVHDLGPNWELISDAINNTLQFKQCIHRKANECKERHQSLMETSTLDGADSAEDSGSSQPYTQLRGIPNTQLRGIPKGTARQLFQKLQGPLEEDTIKSHFDKVITLSQKLRPRKNQELKQITPAHNSHTAALSHVCPNNMGGTILTPLDLSDVPSASPDQIGYGGPHSNSLPVPGQQGSIGAPMLPPTTSNMGTAIQGSSGSVLPGSLPSPSTPLNNPAREPQRYGMARGPVLQSDEQQQRMQQQYNQMVAGRNLPQPGLPLPGPLPPNAVDRGGAVRMLPPGAGSSGMSMMPSGSGLTRGMPPVPRPGFQRLSSPAMLNMVSPGNMHSASGSGLQGPMNPMLRPRDSVQLLRPGQNMDEHNRQMMMQEMQLQQMPSQGNSNGGVQFAAGSTSSVSTNPTASPSVQSFPPVQSHGPQTPHQQMFTNHPTPQQAYAIHFAKERQMQQKQQQQQRIMPPGQQSAITASASPPGSVPGSGLQAQQQQKNLPDSSGPVGVAAGPGSKKQKQNTQQRQNNQSAKGSKGRGGGSILMHQNLAGPGNAGLNSAMPQQPGNQSNKLYPSPTSMAPLGSASRLGPPLAVDTAQLSQTPSESSNTNQRESISGNEMLIGPGPVSGTVHNQGMVLGQRPPGIGGAHWQPKNQAQNTNNNNNNNRSVVQGSVYGQPSNSGPG</sequence>
<dbReference type="InterPro" id="IPR001005">
    <property type="entry name" value="SANT/Myb"/>
</dbReference>
<feature type="compositionally biased region" description="Polar residues" evidence="3">
    <location>
        <begin position="1486"/>
        <end position="1508"/>
    </location>
</feature>
<evidence type="ECO:0000259" key="4">
    <source>
        <dbReference type="PROSITE" id="PS50090"/>
    </source>
</evidence>
<feature type="compositionally biased region" description="Polar residues" evidence="3">
    <location>
        <begin position="1527"/>
        <end position="1547"/>
    </location>
</feature>
<dbReference type="SMART" id="SM00717">
    <property type="entry name" value="SANT"/>
    <property type="match status" value="1"/>
</dbReference>
<keyword evidence="2" id="KW-0156">Chromatin regulator</keyword>
<feature type="compositionally biased region" description="Low complexity" evidence="3">
    <location>
        <begin position="1389"/>
        <end position="1404"/>
    </location>
</feature>
<feature type="domain" description="HSA" evidence="5">
    <location>
        <begin position="446"/>
        <end position="521"/>
    </location>
</feature>
<feature type="compositionally biased region" description="Low complexity" evidence="3">
    <location>
        <begin position="1346"/>
        <end position="1357"/>
    </location>
</feature>
<accession>A0AAV8E996</accession>
<evidence type="ECO:0008006" key="8">
    <source>
        <dbReference type="Google" id="ProtNLM"/>
    </source>
</evidence>
<proteinExistence type="inferred from homology"/>
<protein>
    <recommendedName>
        <fullName evidence="8">Chromatin modification-related protein EAF1 B-like</fullName>
    </recommendedName>
</protein>
<feature type="compositionally biased region" description="Basic and acidic residues" evidence="3">
    <location>
        <begin position="179"/>
        <end position="192"/>
    </location>
</feature>
<evidence type="ECO:0000256" key="1">
    <source>
        <dbReference type="ARBA" id="ARBA00008913"/>
    </source>
</evidence>
<dbReference type="InterPro" id="IPR014012">
    <property type="entry name" value="HSA_dom"/>
</dbReference>
<evidence type="ECO:0000313" key="6">
    <source>
        <dbReference type="EMBL" id="KAJ4775929.1"/>
    </source>
</evidence>
<dbReference type="SMART" id="SM00573">
    <property type="entry name" value="HSA"/>
    <property type="match status" value="1"/>
</dbReference>
<feature type="compositionally biased region" description="Low complexity" evidence="3">
    <location>
        <begin position="1451"/>
        <end position="1464"/>
    </location>
</feature>
<feature type="compositionally biased region" description="Basic and acidic residues" evidence="3">
    <location>
        <begin position="825"/>
        <end position="845"/>
    </location>
</feature>
<feature type="compositionally biased region" description="Polar residues" evidence="3">
    <location>
        <begin position="1422"/>
        <end position="1433"/>
    </location>
</feature>
<dbReference type="InterPro" id="IPR044798">
    <property type="entry name" value="EAF1A/B"/>
</dbReference>
<feature type="compositionally biased region" description="Polar residues" evidence="3">
    <location>
        <begin position="1131"/>
        <end position="1141"/>
    </location>
</feature>
<feature type="compositionally biased region" description="Polar residues" evidence="3">
    <location>
        <begin position="847"/>
        <end position="860"/>
    </location>
</feature>
<evidence type="ECO:0000256" key="2">
    <source>
        <dbReference type="ARBA" id="ARBA00022853"/>
    </source>
</evidence>
<dbReference type="GO" id="GO:0035267">
    <property type="term" value="C:NuA4 histone acetyltransferase complex"/>
    <property type="evidence" value="ECO:0007669"/>
    <property type="project" value="InterPro"/>
</dbReference>
<feature type="region of interest" description="Disordered" evidence="3">
    <location>
        <begin position="989"/>
        <end position="1018"/>
    </location>
</feature>
<feature type="region of interest" description="Disordered" evidence="3">
    <location>
        <begin position="1385"/>
        <end position="1614"/>
    </location>
</feature>
<dbReference type="PROSITE" id="PS50090">
    <property type="entry name" value="MYB_LIKE"/>
    <property type="match status" value="1"/>
</dbReference>
<dbReference type="Pfam" id="PF07529">
    <property type="entry name" value="HSA"/>
    <property type="match status" value="1"/>
</dbReference>
<feature type="compositionally biased region" description="Polar residues" evidence="3">
    <location>
        <begin position="1111"/>
        <end position="1123"/>
    </location>
</feature>
<dbReference type="CDD" id="cd00167">
    <property type="entry name" value="SANT"/>
    <property type="match status" value="1"/>
</dbReference>
<comment type="caution">
    <text evidence="6">The sequence shown here is derived from an EMBL/GenBank/DDBJ whole genome shotgun (WGS) entry which is preliminary data.</text>
</comment>
<feature type="compositionally biased region" description="Polar residues" evidence="3">
    <location>
        <begin position="1320"/>
        <end position="1345"/>
    </location>
</feature>
<dbReference type="SUPFAM" id="SSF46689">
    <property type="entry name" value="Homeodomain-like"/>
    <property type="match status" value="1"/>
</dbReference>
<feature type="region of interest" description="Disordered" evidence="3">
    <location>
        <begin position="80"/>
        <end position="211"/>
    </location>
</feature>
<evidence type="ECO:0000313" key="7">
    <source>
        <dbReference type="Proteomes" id="UP001140206"/>
    </source>
</evidence>
<dbReference type="Proteomes" id="UP001140206">
    <property type="component" value="Chromosome 3"/>
</dbReference>
<dbReference type="EMBL" id="JAMFTS010000003">
    <property type="protein sequence ID" value="KAJ4775929.1"/>
    <property type="molecule type" value="Genomic_DNA"/>
</dbReference>
<dbReference type="InterPro" id="IPR009057">
    <property type="entry name" value="Homeodomain-like_sf"/>
</dbReference>
<organism evidence="6 7">
    <name type="scientific">Rhynchospora pubera</name>
    <dbReference type="NCBI Taxonomy" id="906938"/>
    <lineage>
        <taxon>Eukaryota</taxon>
        <taxon>Viridiplantae</taxon>
        <taxon>Streptophyta</taxon>
        <taxon>Embryophyta</taxon>
        <taxon>Tracheophyta</taxon>
        <taxon>Spermatophyta</taxon>
        <taxon>Magnoliopsida</taxon>
        <taxon>Liliopsida</taxon>
        <taxon>Poales</taxon>
        <taxon>Cyperaceae</taxon>
        <taxon>Cyperoideae</taxon>
        <taxon>Rhynchosporeae</taxon>
        <taxon>Rhynchospora</taxon>
    </lineage>
</organism>
<evidence type="ECO:0000256" key="3">
    <source>
        <dbReference type="SAM" id="MobiDB-lite"/>
    </source>
</evidence>
<evidence type="ECO:0000259" key="5">
    <source>
        <dbReference type="PROSITE" id="PS51204"/>
    </source>
</evidence>
<dbReference type="PROSITE" id="PS51204">
    <property type="entry name" value="HSA"/>
    <property type="match status" value="1"/>
</dbReference>
<name>A0AAV8E996_9POAL</name>
<feature type="compositionally biased region" description="Polar residues" evidence="3">
    <location>
        <begin position="108"/>
        <end position="122"/>
    </location>
</feature>
<feature type="compositionally biased region" description="Low complexity" evidence="3">
    <location>
        <begin position="1584"/>
        <end position="1596"/>
    </location>
</feature>
<feature type="region of interest" description="Disordered" evidence="3">
    <location>
        <begin position="1317"/>
        <end position="1370"/>
    </location>
</feature>
<reference evidence="6" key="1">
    <citation type="submission" date="2022-08" db="EMBL/GenBank/DDBJ databases">
        <authorList>
            <person name="Marques A."/>
        </authorList>
    </citation>
    <scope>NUCLEOTIDE SEQUENCE</scope>
    <source>
        <strain evidence="6">RhyPub2mFocal</strain>
        <tissue evidence="6">Leaves</tissue>
    </source>
</reference>
<feature type="region of interest" description="Disordered" evidence="3">
    <location>
        <begin position="1102"/>
        <end position="1168"/>
    </location>
</feature>